<proteinExistence type="predicted"/>
<keyword evidence="1" id="KW-0732">Signal</keyword>
<evidence type="ECO:0000256" key="1">
    <source>
        <dbReference type="SAM" id="SignalP"/>
    </source>
</evidence>
<keyword evidence="4" id="KW-1185">Reference proteome</keyword>
<evidence type="ECO:0000313" key="4">
    <source>
        <dbReference type="Proteomes" id="UP000316921"/>
    </source>
</evidence>
<dbReference type="KEGG" id="pbap:Pla133_05530"/>
<dbReference type="RefSeq" id="WP_145062153.1">
    <property type="nucleotide sequence ID" value="NZ_CP036287.1"/>
</dbReference>
<feature type="domain" description="Haem-binding uptake Tiki superfamily ChaN" evidence="2">
    <location>
        <begin position="64"/>
        <end position="278"/>
    </location>
</feature>
<dbReference type="InterPro" id="IPR007314">
    <property type="entry name" value="Cofac_haem-bd_dom"/>
</dbReference>
<name>A0A518BES7_9BACT</name>
<dbReference type="AlphaFoldDB" id="A0A518BES7"/>
<organism evidence="3 4">
    <name type="scientific">Engelhardtia mirabilis</name>
    <dbReference type="NCBI Taxonomy" id="2528011"/>
    <lineage>
        <taxon>Bacteria</taxon>
        <taxon>Pseudomonadati</taxon>
        <taxon>Planctomycetota</taxon>
        <taxon>Planctomycetia</taxon>
        <taxon>Planctomycetia incertae sedis</taxon>
        <taxon>Engelhardtia</taxon>
    </lineage>
</organism>
<feature type="chain" id="PRO_5022225697" description="Haem-binding uptake Tiki superfamily ChaN domain-containing protein" evidence="1">
    <location>
        <begin position="30"/>
        <end position="315"/>
    </location>
</feature>
<sequence length="315" mass="33372" precursor="true">MHSINPATSPLIFLALALAGCASTTGSNAPGGADMAASVVPVEEARAFAVFDGDTGAELSFEELLERAAGVQVVVLGETHDDAGGHAYQRAVVEALFERFPGSALALEMLERDEQDAVNDLAAGLVDAAMFAGDTNSSSWAGEGSWAAWYQPVIDAALEHDGRVIAANAPRRYVRVASRRGYGPLAAVDARRRAYFDFPHGPQPEGYRQRFFELMGGMGHGDGGMDEEMVAKVFRSQSMWDATMAGSIAAAGPSTKHKVALLVGQFHSDFEGGTVAQLRHLLPTVRVLVISLQPVAAGALAEDDRGRADLVVYTR</sequence>
<protein>
    <recommendedName>
        <fullName evidence="2">Haem-binding uptake Tiki superfamily ChaN domain-containing protein</fullName>
    </recommendedName>
</protein>
<accession>A0A518BES7</accession>
<dbReference type="EMBL" id="CP036287">
    <property type="protein sequence ID" value="QDU65488.1"/>
    <property type="molecule type" value="Genomic_DNA"/>
</dbReference>
<dbReference type="CDD" id="cd14727">
    <property type="entry name" value="ChanN-like"/>
    <property type="match status" value="1"/>
</dbReference>
<evidence type="ECO:0000259" key="2">
    <source>
        <dbReference type="Pfam" id="PF04187"/>
    </source>
</evidence>
<gene>
    <name evidence="3" type="ORF">Pla133_05530</name>
</gene>
<dbReference type="Pfam" id="PF04187">
    <property type="entry name" value="Cofac_haem_bdg"/>
    <property type="match status" value="1"/>
</dbReference>
<reference evidence="3 4" key="1">
    <citation type="submission" date="2019-02" db="EMBL/GenBank/DDBJ databases">
        <title>Deep-cultivation of Planctomycetes and their phenomic and genomic characterization uncovers novel biology.</title>
        <authorList>
            <person name="Wiegand S."/>
            <person name="Jogler M."/>
            <person name="Boedeker C."/>
            <person name="Pinto D."/>
            <person name="Vollmers J."/>
            <person name="Rivas-Marin E."/>
            <person name="Kohn T."/>
            <person name="Peeters S.H."/>
            <person name="Heuer A."/>
            <person name="Rast P."/>
            <person name="Oberbeckmann S."/>
            <person name="Bunk B."/>
            <person name="Jeske O."/>
            <person name="Meyerdierks A."/>
            <person name="Storesund J.E."/>
            <person name="Kallscheuer N."/>
            <person name="Luecker S."/>
            <person name="Lage O.M."/>
            <person name="Pohl T."/>
            <person name="Merkel B.J."/>
            <person name="Hornburger P."/>
            <person name="Mueller R.-W."/>
            <person name="Bruemmer F."/>
            <person name="Labrenz M."/>
            <person name="Spormann A.M."/>
            <person name="Op den Camp H."/>
            <person name="Overmann J."/>
            <person name="Amann R."/>
            <person name="Jetten M.S.M."/>
            <person name="Mascher T."/>
            <person name="Medema M.H."/>
            <person name="Devos D.P."/>
            <person name="Kaster A.-K."/>
            <person name="Ovreas L."/>
            <person name="Rohde M."/>
            <person name="Galperin M.Y."/>
            <person name="Jogler C."/>
        </authorList>
    </citation>
    <scope>NUCLEOTIDE SEQUENCE [LARGE SCALE GENOMIC DNA]</scope>
    <source>
        <strain evidence="3 4">Pla133</strain>
    </source>
</reference>
<evidence type="ECO:0000313" key="3">
    <source>
        <dbReference type="EMBL" id="QDU65488.1"/>
    </source>
</evidence>
<dbReference type="Gene3D" id="3.40.50.11550">
    <property type="match status" value="1"/>
</dbReference>
<dbReference type="Proteomes" id="UP000316921">
    <property type="component" value="Chromosome"/>
</dbReference>
<dbReference type="SUPFAM" id="SSF159501">
    <property type="entry name" value="EreA/ChaN-like"/>
    <property type="match status" value="1"/>
</dbReference>
<feature type="signal peptide" evidence="1">
    <location>
        <begin position="1"/>
        <end position="29"/>
    </location>
</feature>